<dbReference type="SUPFAM" id="SSF53300">
    <property type="entry name" value="vWA-like"/>
    <property type="match status" value="1"/>
</dbReference>
<dbReference type="PANTHER" id="PTHR37464:SF1">
    <property type="entry name" value="BLL2463 PROTEIN"/>
    <property type="match status" value="1"/>
</dbReference>
<dbReference type="EMBL" id="CP036268">
    <property type="protein sequence ID" value="QDT38060.1"/>
    <property type="molecule type" value="Genomic_DNA"/>
</dbReference>
<dbReference type="RefSeq" id="WP_145364117.1">
    <property type="nucleotide sequence ID" value="NZ_CP036268.1"/>
</dbReference>
<dbReference type="NCBIfam" id="TIGR02226">
    <property type="entry name" value="two_anch"/>
    <property type="match status" value="1"/>
</dbReference>
<feature type="domain" description="VWFA" evidence="3">
    <location>
        <begin position="172"/>
        <end position="262"/>
    </location>
</feature>
<evidence type="ECO:0000256" key="1">
    <source>
        <dbReference type="SAM" id="Phobius"/>
    </source>
</evidence>
<dbReference type="Pfam" id="PF13519">
    <property type="entry name" value="VWA_2"/>
    <property type="match status" value="1"/>
</dbReference>
<keyword evidence="1" id="KW-0472">Membrane</keyword>
<dbReference type="PANTHER" id="PTHR37464">
    <property type="entry name" value="BLL2463 PROTEIN"/>
    <property type="match status" value="1"/>
</dbReference>
<evidence type="ECO:0000313" key="5">
    <source>
        <dbReference type="Proteomes" id="UP000317318"/>
    </source>
</evidence>
<dbReference type="InterPro" id="IPR036465">
    <property type="entry name" value="vWFA_dom_sf"/>
</dbReference>
<dbReference type="AlphaFoldDB" id="A0A517R2E9"/>
<gene>
    <name evidence="4" type="ORF">Pan189_24450</name>
</gene>
<feature type="transmembrane region" description="Helical" evidence="1">
    <location>
        <begin position="6"/>
        <end position="25"/>
    </location>
</feature>
<protein>
    <submittedName>
        <fullName evidence="4">Uncharacterized protein</fullName>
    </submittedName>
</protein>
<feature type="transmembrane region" description="Helical" evidence="1">
    <location>
        <begin position="56"/>
        <end position="78"/>
    </location>
</feature>
<evidence type="ECO:0000313" key="4">
    <source>
        <dbReference type="EMBL" id="QDT38060.1"/>
    </source>
</evidence>
<dbReference type="InterPro" id="IPR029062">
    <property type="entry name" value="Class_I_gatase-like"/>
</dbReference>
<keyword evidence="1" id="KW-1133">Transmembrane helix</keyword>
<name>A0A517R2E9_9PLAN</name>
<dbReference type="Gene3D" id="3.40.50.410">
    <property type="entry name" value="von Willebrand factor, type A domain"/>
    <property type="match status" value="1"/>
</dbReference>
<dbReference type="InterPro" id="IPR011933">
    <property type="entry name" value="Double_TM_dom"/>
</dbReference>
<dbReference type="Gene3D" id="3.40.50.880">
    <property type="match status" value="1"/>
</dbReference>
<reference evidence="4 5" key="1">
    <citation type="submission" date="2019-02" db="EMBL/GenBank/DDBJ databases">
        <title>Deep-cultivation of Planctomycetes and their phenomic and genomic characterization uncovers novel biology.</title>
        <authorList>
            <person name="Wiegand S."/>
            <person name="Jogler M."/>
            <person name="Boedeker C."/>
            <person name="Pinto D."/>
            <person name="Vollmers J."/>
            <person name="Rivas-Marin E."/>
            <person name="Kohn T."/>
            <person name="Peeters S.H."/>
            <person name="Heuer A."/>
            <person name="Rast P."/>
            <person name="Oberbeckmann S."/>
            <person name="Bunk B."/>
            <person name="Jeske O."/>
            <person name="Meyerdierks A."/>
            <person name="Storesund J.E."/>
            <person name="Kallscheuer N."/>
            <person name="Luecker S."/>
            <person name="Lage O.M."/>
            <person name="Pohl T."/>
            <person name="Merkel B.J."/>
            <person name="Hornburger P."/>
            <person name="Mueller R.-W."/>
            <person name="Bruemmer F."/>
            <person name="Labrenz M."/>
            <person name="Spormann A.M."/>
            <person name="Op den Camp H."/>
            <person name="Overmann J."/>
            <person name="Amann R."/>
            <person name="Jetten M.S.M."/>
            <person name="Mascher T."/>
            <person name="Medema M.H."/>
            <person name="Devos D.P."/>
            <person name="Kaster A.-K."/>
            <person name="Ovreas L."/>
            <person name="Rohde M."/>
            <person name="Galperin M.Y."/>
            <person name="Jogler C."/>
        </authorList>
    </citation>
    <scope>NUCLEOTIDE SEQUENCE [LARGE SCALE GENOMIC DNA]</scope>
    <source>
        <strain evidence="4 5">Pan189</strain>
    </source>
</reference>
<dbReference type="SUPFAM" id="SSF52317">
    <property type="entry name" value="Class I glutamine amidotransferase-like"/>
    <property type="match status" value="1"/>
</dbReference>
<dbReference type="Proteomes" id="UP000317318">
    <property type="component" value="Chromosome"/>
</dbReference>
<dbReference type="OrthoDB" id="242438at2"/>
<dbReference type="CDD" id="cd00198">
    <property type="entry name" value="vWFA"/>
    <property type="match status" value="1"/>
</dbReference>
<dbReference type="InterPro" id="IPR024163">
    <property type="entry name" value="Aerotolerance_reg_N"/>
</dbReference>
<feature type="domain" description="Aerotolerance regulator N-terminal" evidence="2">
    <location>
        <begin position="1"/>
        <end position="76"/>
    </location>
</feature>
<dbReference type="KEGG" id="svp:Pan189_24450"/>
<feature type="transmembrane region" description="Helical" evidence="1">
    <location>
        <begin position="131"/>
        <end position="149"/>
    </location>
</feature>
<organism evidence="4 5">
    <name type="scientific">Stratiformator vulcanicus</name>
    <dbReference type="NCBI Taxonomy" id="2527980"/>
    <lineage>
        <taxon>Bacteria</taxon>
        <taxon>Pseudomonadati</taxon>
        <taxon>Planctomycetota</taxon>
        <taxon>Planctomycetia</taxon>
        <taxon>Planctomycetales</taxon>
        <taxon>Planctomycetaceae</taxon>
        <taxon>Stratiformator</taxon>
    </lineage>
</organism>
<dbReference type="InterPro" id="IPR002035">
    <property type="entry name" value="VWF_A"/>
</dbReference>
<accession>A0A517R2E9</accession>
<sequence>MSFIHPGLLAFLAALAVPVIIHLLMRPKPKRMLFPALQLVARRKKRNVRRIRLRRFWLLVLRLVLLAAFIFLLARPLLPAASYRPTSTEWITALAIVVTGGLIFLVSELLWNRRASQQHEESYRRSVSATAVITLVVVVVGLLVGWPYGSRVFADAQSPSMDADDDVPLAAVYLFDTSLSMGYIREGQSRLEAAAELAEQHLSDLPSGSRIAVADSSTNVRPVFFRDKEGVRAKIDSLEPRAGGGALNRSVREAIRTLEDDRSRLIEDLGDGPAELRRDPFARAVFVFTDLTASSWDSSQIVSEEVADPAYPVFFVDVGVTEPSNIGLADVELADDGVLAGGIATLRGRIVGVNPTESKVPVEVRVEESADSEVVRGQKSISTDGTGTFEFRIPVDHAGFVRGTVGTTVGDPFSADDRRFFVVRVVDPPRVLLVSDSLEATYLTGEALAPSILVRQNLARFVVTRISTSAFYDAKLDEFDAVLLVDVREPSDRQWERLGKFVRAGGGLGVVLGTAVESFAYNSAEAQSILPAELLVNLAFEPPQRLVSGDRSHRVIRRLDEFEGLTELTAWDIRRHWKVAVDPTARELLKYTLPGEPRAALLTATVGAGRTALMTTGLGSSDWNDLTSAQWAFVALVDQLTSWLIDLSGQRLNFRAGEIATVRLSESATTDTANVVLKLPSLEDQILPVSGEQSEITLDPFEEAGLYRLTVRRDSTTDSTWLAVNASDRESNFERVPAERLDETLGPDGYDVITDMDGVNLELRETTLGVEAGPGLIIILLLAFFGEGLLANRFYGGRGEEASGVSPTEGRR</sequence>
<keyword evidence="1" id="KW-0812">Transmembrane</keyword>
<feature type="transmembrane region" description="Helical" evidence="1">
    <location>
        <begin position="90"/>
        <end position="111"/>
    </location>
</feature>
<dbReference type="Pfam" id="PF07584">
    <property type="entry name" value="BatA"/>
    <property type="match status" value="1"/>
</dbReference>
<evidence type="ECO:0000259" key="2">
    <source>
        <dbReference type="Pfam" id="PF07584"/>
    </source>
</evidence>
<keyword evidence="5" id="KW-1185">Reference proteome</keyword>
<evidence type="ECO:0000259" key="3">
    <source>
        <dbReference type="Pfam" id="PF13519"/>
    </source>
</evidence>
<proteinExistence type="predicted"/>